<evidence type="ECO:0000313" key="11">
    <source>
        <dbReference type="EMBL" id="KAH9383302.1"/>
    </source>
</evidence>
<evidence type="ECO:0000256" key="7">
    <source>
        <dbReference type="ARBA" id="ARBA00023242"/>
    </source>
</evidence>
<dbReference type="GO" id="GO:0044611">
    <property type="term" value="C:nuclear pore inner ring"/>
    <property type="evidence" value="ECO:0007669"/>
    <property type="project" value="TreeGrafter"/>
</dbReference>
<dbReference type="GO" id="GO:0006405">
    <property type="term" value="P:RNA export from nucleus"/>
    <property type="evidence" value="ECO:0007669"/>
    <property type="project" value="TreeGrafter"/>
</dbReference>
<evidence type="ECO:0000256" key="2">
    <source>
        <dbReference type="ARBA" id="ARBA00022448"/>
    </source>
</evidence>
<dbReference type="EMBL" id="JABSTR010001040">
    <property type="protein sequence ID" value="KAH9383302.1"/>
    <property type="molecule type" value="Genomic_DNA"/>
</dbReference>
<keyword evidence="7" id="KW-0539">Nucleus</keyword>
<comment type="subcellular location">
    <subcellularLocation>
        <location evidence="1">Nucleus</location>
        <location evidence="1">Nuclear pore complex</location>
    </subcellularLocation>
</comment>
<feature type="domain" description="Nucleoporin Nup188 N-terminal subdomain III" evidence="10">
    <location>
        <begin position="347"/>
        <end position="641"/>
    </location>
</feature>
<evidence type="ECO:0000256" key="9">
    <source>
        <dbReference type="SAM" id="Phobius"/>
    </source>
</evidence>
<dbReference type="OrthoDB" id="102511at2759"/>
<evidence type="ECO:0000256" key="3">
    <source>
        <dbReference type="ARBA" id="ARBA00022816"/>
    </source>
</evidence>
<dbReference type="Pfam" id="PF21093">
    <property type="entry name" value="Nup188_N-subdom_III"/>
    <property type="match status" value="1"/>
</dbReference>
<dbReference type="VEuPathDB" id="VectorBase:HLOH_063063"/>
<feature type="transmembrane region" description="Helical" evidence="9">
    <location>
        <begin position="32"/>
        <end position="53"/>
    </location>
</feature>
<dbReference type="GO" id="GO:0006606">
    <property type="term" value="P:protein import into nucleus"/>
    <property type="evidence" value="ECO:0007669"/>
    <property type="project" value="TreeGrafter"/>
</dbReference>
<keyword evidence="4" id="KW-0653">Protein transport</keyword>
<dbReference type="GO" id="GO:0051028">
    <property type="term" value="P:mRNA transport"/>
    <property type="evidence" value="ECO:0007669"/>
    <property type="project" value="UniProtKB-KW"/>
</dbReference>
<evidence type="ECO:0000256" key="1">
    <source>
        <dbReference type="ARBA" id="ARBA00004567"/>
    </source>
</evidence>
<dbReference type="PANTHER" id="PTHR31431">
    <property type="entry name" value="NUCLEOPORIN NUP188 HOMOLOG"/>
    <property type="match status" value="1"/>
</dbReference>
<keyword evidence="6" id="KW-0906">Nuclear pore complex</keyword>
<dbReference type="InterPro" id="IPR044840">
    <property type="entry name" value="Nup188"/>
</dbReference>
<dbReference type="Proteomes" id="UP000821853">
    <property type="component" value="Unassembled WGS sequence"/>
</dbReference>
<organism evidence="11 12">
    <name type="scientific">Haemaphysalis longicornis</name>
    <name type="common">Bush tick</name>
    <dbReference type="NCBI Taxonomy" id="44386"/>
    <lineage>
        <taxon>Eukaryota</taxon>
        <taxon>Metazoa</taxon>
        <taxon>Ecdysozoa</taxon>
        <taxon>Arthropoda</taxon>
        <taxon>Chelicerata</taxon>
        <taxon>Arachnida</taxon>
        <taxon>Acari</taxon>
        <taxon>Parasitiformes</taxon>
        <taxon>Ixodida</taxon>
        <taxon>Ixodoidea</taxon>
        <taxon>Ixodidae</taxon>
        <taxon>Haemaphysalinae</taxon>
        <taxon>Haemaphysalis</taxon>
    </lineage>
</organism>
<name>A0A9J6H6E1_HAELO</name>
<evidence type="ECO:0000313" key="12">
    <source>
        <dbReference type="Proteomes" id="UP000821853"/>
    </source>
</evidence>
<proteinExistence type="predicted"/>
<evidence type="ECO:0000256" key="6">
    <source>
        <dbReference type="ARBA" id="ARBA00023132"/>
    </source>
</evidence>
<feature type="region of interest" description="Disordered" evidence="8">
    <location>
        <begin position="93"/>
        <end position="116"/>
    </location>
</feature>
<dbReference type="GO" id="GO:0017056">
    <property type="term" value="F:structural constituent of nuclear pore"/>
    <property type="evidence" value="ECO:0007669"/>
    <property type="project" value="InterPro"/>
</dbReference>
<keyword evidence="9" id="KW-0472">Membrane</keyword>
<evidence type="ECO:0000259" key="10">
    <source>
        <dbReference type="Pfam" id="PF21093"/>
    </source>
</evidence>
<protein>
    <recommendedName>
        <fullName evidence="10">Nucleoporin Nup188 N-terminal subdomain III domain-containing protein</fullName>
    </recommendedName>
</protein>
<feature type="region of interest" description="Disordered" evidence="8">
    <location>
        <begin position="1261"/>
        <end position="1283"/>
    </location>
</feature>
<evidence type="ECO:0000256" key="5">
    <source>
        <dbReference type="ARBA" id="ARBA00023010"/>
    </source>
</evidence>
<gene>
    <name evidence="11" type="ORF">HPB48_024422</name>
</gene>
<dbReference type="OMA" id="XGQTNLR"/>
<comment type="caution">
    <text evidence="11">The sequence shown here is derived from an EMBL/GenBank/DDBJ whole genome shotgun (WGS) entry which is preliminary data.</text>
</comment>
<dbReference type="PANTHER" id="PTHR31431:SF1">
    <property type="entry name" value="NUCLEOPORIN NUP188"/>
    <property type="match status" value="1"/>
</dbReference>
<keyword evidence="9" id="KW-1133">Transmembrane helix</keyword>
<keyword evidence="12" id="KW-1185">Reference proteome</keyword>
<sequence length="1478" mass="162333">MAHGVCWTAALRLGAREKGLCRRWERAMAHKSVGVIIGVIIVMIIAAVVIVIVSCFCCSCCLLARRRQQRGRVLVSGQAATVAPPAAPQPAMMQPTMAPYPQQPYPQQPQPGAYPVQPAPVGGAMPGYGYYASPYGNPPPYTDNAMPVQQPPPPMQQPPYNPGYPANYLECLVLVESLDLDWLHECHLRSSTDHQLLKDTEALKSLDRSMSCLGGNRAHGPLLLSWLLVRSWVLPGTTLTALGREALRLEAFGYLNSALRHPAFLGTGVVPSKVHAIVYELVLLMVTSFEHSTFGPIEVVGCFQEVPHFLEVLDGVDPNDLRPHGADNDLVQLRVARLPYDSTCTLVRWHVGVNGWQVCLCELYKSAGDSDKGWLQRLLHIARLVRSLLESDRSMQDLLTHLIDGLFAALHRLILLSRPPIELLGECLEVVALLAKSNPQATWKRLVLTGLLPGLSTQPKSVQQIVQGYMVTDNILSQAMASHERVTGDHPVCLAFLNLLAAVAETFVTTPDQDFLACLAVVLQDVFPLFHKWPYNRAHDRDSIGHRCLVIFHRVLTVSAEFKADAVRSTELCVYSLLHGESCSALLRLIVTAEEPVARAIEFEGSRQSEELLTSVRLCFSLLNRLLLLGAAGGSPLEKRLLVSPGQQLQQQQQQQLAAGCGGEAGGGGSSSLAVSVGRFLYLRLDPRLCTLAVQLLKRIAKASGRAAAPPSPSPDRVACPCPPPCPPLQLYPMSLLACLGPDAESFRDQLLLRLSKQTEDGRLKVALLQLLAVCVRTQPGLFQLLLLLGSSSPASSAAPARSPAPSSLHSSGLGLCLGEVLKILKMKQEGVDFCPAELHCAAMEFIHTLWACHQLRAMELLRTNHSFWGLVCFPLNEDSIASQECRLVAFIFKTLALELYQSKSQLDPNVKTILDKVKQRGLIKALSKCPHAQPAPNEKNAILQDVLASLLSDEIQENFRVSIVLGELYLVLLKQWSSECTSTVTDWAHTIDSLLRVVNSGVTTLHPKLVLVLSTMATSMVNILQRHPQAQRAPCLANLHSWVALLCPALGYYSQKCVDDLRSKSSLTVQVCTALTVLLKDLLSLSRDNTSCVPVLQQNLIVDLLARLLQASLEMAEALRSSGVTGQVSPFVAACYASTDKGWLAVYELLVQLVTALLHSLRHFFLEDALDFMALHVDRLYECLTKVRTCPTQIDEALVTCRLVCKVASLRTSWPCNQTNPLLVLMRSVCSAASAAVAYLCRPILLQHMLEYNQQGPAAKVRAEQQGNQPRRQVSTDEIVDPSPKLNEARKKLLELLFVCLSCCQRFSPCVAEALSDQALDVAEWQPIAQTSFHPPSAEQEQQLTFGTLLAATQVCLKSLTKADKHQSPVKTPADSAQSYHHQRLVELAVLEMSLSIALGQALLYRMQPSMPSHEKQHLSRSFSHEISSIKAEVQRHLRRGGQASPSTLRTKTPPLDPVSEWVLVQMFIEIVDQVFK</sequence>
<keyword evidence="5" id="KW-0811">Translocation</keyword>
<accession>A0A9J6H6E1</accession>
<evidence type="ECO:0000256" key="8">
    <source>
        <dbReference type="SAM" id="MobiDB-lite"/>
    </source>
</evidence>
<reference evidence="11 12" key="1">
    <citation type="journal article" date="2020" name="Cell">
        <title>Large-Scale Comparative Analyses of Tick Genomes Elucidate Their Genetic Diversity and Vector Capacities.</title>
        <authorList>
            <consortium name="Tick Genome and Microbiome Consortium (TIGMIC)"/>
            <person name="Jia N."/>
            <person name="Wang J."/>
            <person name="Shi W."/>
            <person name="Du L."/>
            <person name="Sun Y."/>
            <person name="Zhan W."/>
            <person name="Jiang J.F."/>
            <person name="Wang Q."/>
            <person name="Zhang B."/>
            <person name="Ji P."/>
            <person name="Bell-Sakyi L."/>
            <person name="Cui X.M."/>
            <person name="Yuan T.T."/>
            <person name="Jiang B.G."/>
            <person name="Yang W.F."/>
            <person name="Lam T.T."/>
            <person name="Chang Q.C."/>
            <person name="Ding S.J."/>
            <person name="Wang X.J."/>
            <person name="Zhu J.G."/>
            <person name="Ruan X.D."/>
            <person name="Zhao L."/>
            <person name="Wei J.T."/>
            <person name="Ye R.Z."/>
            <person name="Que T.C."/>
            <person name="Du C.H."/>
            <person name="Zhou Y.H."/>
            <person name="Cheng J.X."/>
            <person name="Dai P.F."/>
            <person name="Guo W.B."/>
            <person name="Han X.H."/>
            <person name="Huang E.J."/>
            <person name="Li L.F."/>
            <person name="Wei W."/>
            <person name="Gao Y.C."/>
            <person name="Liu J.Z."/>
            <person name="Shao H.Z."/>
            <person name="Wang X."/>
            <person name="Wang C.C."/>
            <person name="Yang T.C."/>
            <person name="Huo Q.B."/>
            <person name="Li W."/>
            <person name="Chen H.Y."/>
            <person name="Chen S.E."/>
            <person name="Zhou L.G."/>
            <person name="Ni X.B."/>
            <person name="Tian J.H."/>
            <person name="Sheng Y."/>
            <person name="Liu T."/>
            <person name="Pan Y.S."/>
            <person name="Xia L.Y."/>
            <person name="Li J."/>
            <person name="Zhao F."/>
            <person name="Cao W.C."/>
        </authorList>
    </citation>
    <scope>NUCLEOTIDE SEQUENCE [LARGE SCALE GENOMIC DNA]</scope>
    <source>
        <strain evidence="11">HaeL-2018</strain>
    </source>
</reference>
<dbReference type="InterPro" id="IPR048883">
    <property type="entry name" value="Nup188_N-subdom_III"/>
</dbReference>
<keyword evidence="9" id="KW-0812">Transmembrane</keyword>
<keyword evidence="3" id="KW-0509">mRNA transport</keyword>
<keyword evidence="2" id="KW-0813">Transport</keyword>
<evidence type="ECO:0000256" key="4">
    <source>
        <dbReference type="ARBA" id="ARBA00022927"/>
    </source>
</evidence>